<sequence>MGKQARQRKEKSENTIKLAQPDRSGPSEKTLLELAQERNLFAQAENDPRNKNRVKKADDDDEDDDGLMSPTAERVLDTMLWVVSLTMVHFTFDYLVQYQYGMDMDIPAVATRTGRAFLLFLFLFWFLHEHRANPVLVPGLPLKYQTYVRQTIFFLMSAISGCTIIHITNEYGYLAVLKRAPTLGCLWLWSVIELPLMPATGSLLVSAIFLWWGDYTIE</sequence>
<dbReference type="PANTHER" id="PTHR37846:SF1">
    <property type="entry name" value="DEACETYLASE-LIKE PROTEIN"/>
    <property type="match status" value="1"/>
</dbReference>
<evidence type="ECO:0000256" key="2">
    <source>
        <dbReference type="SAM" id="Phobius"/>
    </source>
</evidence>
<gene>
    <name evidence="4" type="ORF">B0T11DRAFT_327781</name>
</gene>
<keyword evidence="2" id="KW-0812">Transmembrane</keyword>
<feature type="region of interest" description="Disordered" evidence="1">
    <location>
        <begin position="1"/>
        <end position="28"/>
    </location>
</feature>
<feature type="compositionally biased region" description="Basic and acidic residues" evidence="1">
    <location>
        <begin position="46"/>
        <end position="58"/>
    </location>
</feature>
<dbReference type="EMBL" id="JAGPXD010000003">
    <property type="protein sequence ID" value="KAH7361619.1"/>
    <property type="molecule type" value="Genomic_DNA"/>
</dbReference>
<feature type="transmembrane region" description="Helical" evidence="2">
    <location>
        <begin position="147"/>
        <end position="165"/>
    </location>
</feature>
<evidence type="ECO:0000313" key="4">
    <source>
        <dbReference type="EMBL" id="KAH7361619.1"/>
    </source>
</evidence>
<evidence type="ECO:0000313" key="5">
    <source>
        <dbReference type="Proteomes" id="UP000813385"/>
    </source>
</evidence>
<name>A0A8K0X2X5_9PEZI</name>
<accession>A0A8K0X2X5</accession>
<dbReference type="Proteomes" id="UP000813385">
    <property type="component" value="Unassembled WGS sequence"/>
</dbReference>
<protein>
    <recommendedName>
        <fullName evidence="3">DUF7719 domain-containing protein</fullName>
    </recommendedName>
</protein>
<feature type="transmembrane region" description="Helical" evidence="2">
    <location>
        <begin position="78"/>
        <end position="96"/>
    </location>
</feature>
<reference evidence="4" key="1">
    <citation type="journal article" date="2021" name="Nat. Commun.">
        <title>Genetic determinants of endophytism in the Arabidopsis root mycobiome.</title>
        <authorList>
            <person name="Mesny F."/>
            <person name="Miyauchi S."/>
            <person name="Thiergart T."/>
            <person name="Pickel B."/>
            <person name="Atanasova L."/>
            <person name="Karlsson M."/>
            <person name="Huettel B."/>
            <person name="Barry K.W."/>
            <person name="Haridas S."/>
            <person name="Chen C."/>
            <person name="Bauer D."/>
            <person name="Andreopoulos W."/>
            <person name="Pangilinan J."/>
            <person name="LaButti K."/>
            <person name="Riley R."/>
            <person name="Lipzen A."/>
            <person name="Clum A."/>
            <person name="Drula E."/>
            <person name="Henrissat B."/>
            <person name="Kohler A."/>
            <person name="Grigoriev I.V."/>
            <person name="Martin F.M."/>
            <person name="Hacquard S."/>
        </authorList>
    </citation>
    <scope>NUCLEOTIDE SEQUENCE</scope>
    <source>
        <strain evidence="4">MPI-CAGE-AT-0016</strain>
    </source>
</reference>
<dbReference type="AlphaFoldDB" id="A0A8K0X2X5"/>
<feature type="region of interest" description="Disordered" evidence="1">
    <location>
        <begin position="41"/>
        <end position="68"/>
    </location>
</feature>
<dbReference type="InterPro" id="IPR056136">
    <property type="entry name" value="DUF7719"/>
</dbReference>
<dbReference type="PANTHER" id="PTHR37846">
    <property type="entry name" value="YALI0B21296P"/>
    <property type="match status" value="1"/>
</dbReference>
<feature type="domain" description="DUF7719" evidence="3">
    <location>
        <begin position="149"/>
        <end position="217"/>
    </location>
</feature>
<keyword evidence="2" id="KW-0472">Membrane</keyword>
<feature type="transmembrane region" description="Helical" evidence="2">
    <location>
        <begin position="108"/>
        <end position="127"/>
    </location>
</feature>
<dbReference type="OrthoDB" id="5597489at2759"/>
<comment type="caution">
    <text evidence="4">The sequence shown here is derived from an EMBL/GenBank/DDBJ whole genome shotgun (WGS) entry which is preliminary data.</text>
</comment>
<proteinExistence type="predicted"/>
<keyword evidence="5" id="KW-1185">Reference proteome</keyword>
<dbReference type="Pfam" id="PF24841">
    <property type="entry name" value="DUF7719"/>
    <property type="match status" value="1"/>
</dbReference>
<organism evidence="4 5">
    <name type="scientific">Plectosphaerella cucumerina</name>
    <dbReference type="NCBI Taxonomy" id="40658"/>
    <lineage>
        <taxon>Eukaryota</taxon>
        <taxon>Fungi</taxon>
        <taxon>Dikarya</taxon>
        <taxon>Ascomycota</taxon>
        <taxon>Pezizomycotina</taxon>
        <taxon>Sordariomycetes</taxon>
        <taxon>Hypocreomycetidae</taxon>
        <taxon>Glomerellales</taxon>
        <taxon>Plectosphaerellaceae</taxon>
        <taxon>Plectosphaerella</taxon>
    </lineage>
</organism>
<evidence type="ECO:0000259" key="3">
    <source>
        <dbReference type="Pfam" id="PF24841"/>
    </source>
</evidence>
<evidence type="ECO:0000256" key="1">
    <source>
        <dbReference type="SAM" id="MobiDB-lite"/>
    </source>
</evidence>
<feature type="transmembrane region" description="Helical" evidence="2">
    <location>
        <begin position="186"/>
        <end position="212"/>
    </location>
</feature>
<keyword evidence="2" id="KW-1133">Transmembrane helix</keyword>